<dbReference type="AlphaFoldDB" id="A0A165E0V8"/>
<organism evidence="3 4">
    <name type="scientific">Laetiporus sulphureus 93-53</name>
    <dbReference type="NCBI Taxonomy" id="1314785"/>
    <lineage>
        <taxon>Eukaryota</taxon>
        <taxon>Fungi</taxon>
        <taxon>Dikarya</taxon>
        <taxon>Basidiomycota</taxon>
        <taxon>Agaricomycotina</taxon>
        <taxon>Agaricomycetes</taxon>
        <taxon>Polyporales</taxon>
        <taxon>Laetiporus</taxon>
    </lineage>
</organism>
<gene>
    <name evidence="3" type="ORF">LAESUDRAFT_759574</name>
</gene>
<feature type="transmembrane region" description="Helical" evidence="2">
    <location>
        <begin position="480"/>
        <end position="500"/>
    </location>
</feature>
<dbReference type="GeneID" id="63829635"/>
<keyword evidence="2" id="KW-1133">Transmembrane helix</keyword>
<sequence length="509" mass="56297">MVAHFDMLSSAASQNGPPSDVTVSDFQPYVDHEGPPPACDRTAPSYDAGSRAAIKPMTALQNGRYGDGEKVKMSSIQVVIGAHSSIVQSSGSMVLPSGWTRHVHPEGAPFYVNSTGPVCVVTDAPLYRHEISAKILASIDDINLLATENGVALPQNCELYIHVDDKDDGCSYYFVDHSCRTGFWLSTVDSESLDMLEVSSKEHLKHVLEEHYWTHVDYFPRRPIAAAVKEELEGILRHGAIDQMSSESSTFPYGAEQCISLLQLIEGSDTKSTYTTCIIARVWVTIARSRYQNFYGQDYARLGCLQRRLDPPGIISTHEWLVKLCSSLLFGIPRTIVVHLEFQYVDNLARRSHWQKFIESIKPEWIQVSALAVAVLITSGIFLNSSGDAPAKYALLMSSVASLSGVMIGCTLLRRYAYAQHWTAEDAAVHLDAFKSRRFGYLPLAVVFSLPQSLMMWSLYLLGAHIAIRAVGVSETLIEVLAVIPAYLWLLFVAVTLAGAKSLRAYVWE</sequence>
<evidence type="ECO:0000256" key="2">
    <source>
        <dbReference type="SAM" id="Phobius"/>
    </source>
</evidence>
<evidence type="ECO:0000256" key="1">
    <source>
        <dbReference type="SAM" id="MobiDB-lite"/>
    </source>
</evidence>
<proteinExistence type="predicted"/>
<accession>A0A165E0V8</accession>
<dbReference type="EMBL" id="KV427626">
    <property type="protein sequence ID" value="KZT06031.1"/>
    <property type="molecule type" value="Genomic_DNA"/>
</dbReference>
<dbReference type="OrthoDB" id="2674421at2759"/>
<feature type="transmembrane region" description="Helical" evidence="2">
    <location>
        <begin position="395"/>
        <end position="413"/>
    </location>
</feature>
<name>A0A165E0V8_9APHY</name>
<feature type="region of interest" description="Disordered" evidence="1">
    <location>
        <begin position="1"/>
        <end position="46"/>
    </location>
</feature>
<keyword evidence="2" id="KW-0812">Transmembrane</keyword>
<evidence type="ECO:0000313" key="3">
    <source>
        <dbReference type="EMBL" id="KZT06031.1"/>
    </source>
</evidence>
<evidence type="ECO:0000313" key="4">
    <source>
        <dbReference type="Proteomes" id="UP000076871"/>
    </source>
</evidence>
<protein>
    <recommendedName>
        <fullName evidence="5">WW domain-containing protein</fullName>
    </recommendedName>
</protein>
<dbReference type="RefSeq" id="XP_040763771.1">
    <property type="nucleotide sequence ID" value="XM_040912607.1"/>
</dbReference>
<keyword evidence="2" id="KW-0472">Membrane</keyword>
<reference evidence="3 4" key="1">
    <citation type="journal article" date="2016" name="Mol. Biol. Evol.">
        <title>Comparative Genomics of Early-Diverging Mushroom-Forming Fungi Provides Insights into the Origins of Lignocellulose Decay Capabilities.</title>
        <authorList>
            <person name="Nagy L.G."/>
            <person name="Riley R."/>
            <person name="Tritt A."/>
            <person name="Adam C."/>
            <person name="Daum C."/>
            <person name="Floudas D."/>
            <person name="Sun H."/>
            <person name="Yadav J.S."/>
            <person name="Pangilinan J."/>
            <person name="Larsson K.H."/>
            <person name="Matsuura K."/>
            <person name="Barry K."/>
            <person name="Labutti K."/>
            <person name="Kuo R."/>
            <person name="Ohm R.A."/>
            <person name="Bhattacharya S.S."/>
            <person name="Shirouzu T."/>
            <person name="Yoshinaga Y."/>
            <person name="Martin F.M."/>
            <person name="Grigoriev I.V."/>
            <person name="Hibbett D.S."/>
        </authorList>
    </citation>
    <scope>NUCLEOTIDE SEQUENCE [LARGE SCALE GENOMIC DNA]</scope>
    <source>
        <strain evidence="3 4">93-53</strain>
    </source>
</reference>
<keyword evidence="4" id="KW-1185">Reference proteome</keyword>
<feature type="compositionally biased region" description="Polar residues" evidence="1">
    <location>
        <begin position="10"/>
        <end position="25"/>
    </location>
</feature>
<feature type="transmembrane region" description="Helical" evidence="2">
    <location>
        <begin position="441"/>
        <end position="468"/>
    </location>
</feature>
<feature type="transmembrane region" description="Helical" evidence="2">
    <location>
        <begin position="365"/>
        <end position="383"/>
    </location>
</feature>
<evidence type="ECO:0008006" key="5">
    <source>
        <dbReference type="Google" id="ProtNLM"/>
    </source>
</evidence>
<dbReference type="InParanoid" id="A0A165E0V8"/>
<dbReference type="Proteomes" id="UP000076871">
    <property type="component" value="Unassembled WGS sequence"/>
</dbReference>